<reference evidence="2" key="1">
    <citation type="submission" date="2015-01" db="EMBL/GenBank/DDBJ databases">
        <title>Transcriptome Assembly of Fopius arisanus.</title>
        <authorList>
            <person name="Geib S."/>
        </authorList>
    </citation>
    <scope>NUCLEOTIDE SEQUENCE</scope>
</reference>
<evidence type="ECO:0000313" key="2">
    <source>
        <dbReference type="EMBL" id="JAG83660.1"/>
    </source>
</evidence>
<dbReference type="EMBL" id="GBYB01013893">
    <property type="protein sequence ID" value="JAG83660.1"/>
    <property type="molecule type" value="Transcribed_RNA"/>
</dbReference>
<feature type="compositionally biased region" description="Basic residues" evidence="1">
    <location>
        <begin position="43"/>
        <end position="54"/>
    </location>
</feature>
<name>A0A0C9QGZ1_9HYME</name>
<gene>
    <name evidence="2" type="ORF">g.17596</name>
</gene>
<sequence length="190" mass="20884">MNTRTRMSSVSTSSLSESSDFVEYSQAQSSTVSSQTHEDTRRKVYIKKKDRKASHNQQNSFICANDDEGSSDSDTSITNSTMSTSYSLQSYESSYGSCNSTLSSGASSPVPSDSNSSDDFKSSHCSSHSSNLSSDCVDEQSYSKDTSKTAGQKMIEEELASENLFNSNCIAKDIKLYNESRERDQNHLPE</sequence>
<feature type="region of interest" description="Disordered" evidence="1">
    <location>
        <begin position="1"/>
        <end position="153"/>
    </location>
</feature>
<evidence type="ECO:0000256" key="1">
    <source>
        <dbReference type="SAM" id="MobiDB-lite"/>
    </source>
</evidence>
<feature type="compositionally biased region" description="Low complexity" evidence="1">
    <location>
        <begin position="8"/>
        <end position="35"/>
    </location>
</feature>
<accession>A0A0C9QGZ1</accession>
<protein>
    <submittedName>
        <fullName evidence="2">Uncharacterized protein</fullName>
    </submittedName>
</protein>
<feature type="compositionally biased region" description="Low complexity" evidence="1">
    <location>
        <begin position="72"/>
        <end position="135"/>
    </location>
</feature>
<proteinExistence type="predicted"/>
<dbReference type="AlphaFoldDB" id="A0A0C9QGZ1"/>
<organism evidence="2">
    <name type="scientific">Fopius arisanus</name>
    <dbReference type="NCBI Taxonomy" id="64838"/>
    <lineage>
        <taxon>Eukaryota</taxon>
        <taxon>Metazoa</taxon>
        <taxon>Ecdysozoa</taxon>
        <taxon>Arthropoda</taxon>
        <taxon>Hexapoda</taxon>
        <taxon>Insecta</taxon>
        <taxon>Pterygota</taxon>
        <taxon>Neoptera</taxon>
        <taxon>Endopterygota</taxon>
        <taxon>Hymenoptera</taxon>
        <taxon>Apocrita</taxon>
        <taxon>Ichneumonoidea</taxon>
        <taxon>Braconidae</taxon>
        <taxon>Opiinae</taxon>
        <taxon>Fopius</taxon>
    </lineage>
</organism>